<comment type="caution">
    <text evidence="2">The sequence shown here is derived from an EMBL/GenBank/DDBJ whole genome shotgun (WGS) entry which is preliminary data.</text>
</comment>
<sequence length="142" mass="15686">MTNPSVLTAALDEYVGVRDAAIAKARADLAVSELEARALRCIADEPGIRPSVLRTRLGVTAAGVTTMVDRLIVRGLVRRELDAEDRRVNHIHLEVDLDREPWVALGRFSTEVDAAVHAEPRESIEAATELLRRLTERVRALT</sequence>
<name>A0ABU0TY68_MICTR</name>
<dbReference type="InterPro" id="IPR000835">
    <property type="entry name" value="HTH_MarR-typ"/>
</dbReference>
<protein>
    <submittedName>
        <fullName evidence="2">DNA-binding MarR family transcriptional regulator</fullName>
    </submittedName>
</protein>
<evidence type="ECO:0000313" key="3">
    <source>
        <dbReference type="Proteomes" id="UP001226691"/>
    </source>
</evidence>
<dbReference type="PANTHER" id="PTHR33164">
    <property type="entry name" value="TRANSCRIPTIONAL REGULATOR, MARR FAMILY"/>
    <property type="match status" value="1"/>
</dbReference>
<dbReference type="InterPro" id="IPR039422">
    <property type="entry name" value="MarR/SlyA-like"/>
</dbReference>
<proteinExistence type="predicted"/>
<dbReference type="InterPro" id="IPR036390">
    <property type="entry name" value="WH_DNA-bd_sf"/>
</dbReference>
<dbReference type="Proteomes" id="UP001226691">
    <property type="component" value="Unassembled WGS sequence"/>
</dbReference>
<dbReference type="SMART" id="SM00347">
    <property type="entry name" value="HTH_MARR"/>
    <property type="match status" value="1"/>
</dbReference>
<keyword evidence="2" id="KW-0238">DNA-binding</keyword>
<organism evidence="2 3">
    <name type="scientific">Microbacterium trichothecenolyticum</name>
    <name type="common">Aureobacterium trichothecenolyticum</name>
    <dbReference type="NCBI Taxonomy" id="69370"/>
    <lineage>
        <taxon>Bacteria</taxon>
        <taxon>Bacillati</taxon>
        <taxon>Actinomycetota</taxon>
        <taxon>Actinomycetes</taxon>
        <taxon>Micrococcales</taxon>
        <taxon>Microbacteriaceae</taxon>
        <taxon>Microbacterium</taxon>
    </lineage>
</organism>
<dbReference type="SUPFAM" id="SSF46785">
    <property type="entry name" value="Winged helix' DNA-binding domain"/>
    <property type="match status" value="1"/>
</dbReference>
<feature type="domain" description="HTH marR-type" evidence="1">
    <location>
        <begin position="24"/>
        <end position="117"/>
    </location>
</feature>
<evidence type="ECO:0000259" key="1">
    <source>
        <dbReference type="SMART" id="SM00347"/>
    </source>
</evidence>
<keyword evidence="3" id="KW-1185">Reference proteome</keyword>
<reference evidence="2 3" key="1">
    <citation type="submission" date="2023-07" db="EMBL/GenBank/DDBJ databases">
        <title>Functional and genomic diversity of the sorghum phyllosphere microbiome.</title>
        <authorList>
            <person name="Shade A."/>
        </authorList>
    </citation>
    <scope>NUCLEOTIDE SEQUENCE [LARGE SCALE GENOMIC DNA]</scope>
    <source>
        <strain evidence="2 3">SORGH_AS_1207</strain>
    </source>
</reference>
<evidence type="ECO:0000313" key="2">
    <source>
        <dbReference type="EMBL" id="MDQ1124600.1"/>
    </source>
</evidence>
<dbReference type="PANTHER" id="PTHR33164:SF43">
    <property type="entry name" value="HTH-TYPE TRANSCRIPTIONAL REPRESSOR YETL"/>
    <property type="match status" value="1"/>
</dbReference>
<dbReference type="InterPro" id="IPR036388">
    <property type="entry name" value="WH-like_DNA-bd_sf"/>
</dbReference>
<dbReference type="Gene3D" id="1.10.10.10">
    <property type="entry name" value="Winged helix-like DNA-binding domain superfamily/Winged helix DNA-binding domain"/>
    <property type="match status" value="1"/>
</dbReference>
<dbReference type="GO" id="GO:0003677">
    <property type="term" value="F:DNA binding"/>
    <property type="evidence" value="ECO:0007669"/>
    <property type="project" value="UniProtKB-KW"/>
</dbReference>
<accession>A0ABU0TY68</accession>
<dbReference type="RefSeq" id="WP_307486041.1">
    <property type="nucleotide sequence ID" value="NZ_JAUTBF010000001.1"/>
</dbReference>
<dbReference type="EMBL" id="JAUTBF010000001">
    <property type="protein sequence ID" value="MDQ1124600.1"/>
    <property type="molecule type" value="Genomic_DNA"/>
</dbReference>
<gene>
    <name evidence="2" type="ORF">QE412_003173</name>
</gene>
<dbReference type="Pfam" id="PF12802">
    <property type="entry name" value="MarR_2"/>
    <property type="match status" value="1"/>
</dbReference>